<accession>A0ACD3Z2R1</accession>
<dbReference type="EMBL" id="CP090034">
    <property type="protein sequence ID" value="UPK95544.1"/>
    <property type="molecule type" value="Genomic_DNA"/>
</dbReference>
<evidence type="ECO:0000313" key="1">
    <source>
        <dbReference type="EMBL" id="UPK95544.1"/>
    </source>
</evidence>
<gene>
    <name evidence="1" type="ORF">LCI18_006479</name>
</gene>
<sequence>MTEAFILNDFHVHAVSPLAGRFVIICTERYEWQESLWESIQERPVSEAEWERIERVLYRFELFRRLFGRFHQSEGKLKPLAKSFFQKFAPWENAQLGCIHDFLAREVELEAHMFYPVYNYVAEHDIVWGAYRNTLNGYGGYAIQHLLTLGLSKILEIARSETFEEKCRLVGGGEPIHRVNNAFLLIAFRSIYDPYLGNKKAVKAMRKLPPFFRDGDNGPESIWRYTLEERVYDFYTDPSFEWGCVMWDAERVDYLVIEEELEENPCTLFHDRNTYDSFETRFDLYELGLRGYWAPDDESSS</sequence>
<proteinExistence type="predicted"/>
<name>A0ACD3Z2R1_FUSSC</name>
<dbReference type="Proteomes" id="UP000830768">
    <property type="component" value="Chromosome 5"/>
</dbReference>
<evidence type="ECO:0000313" key="2">
    <source>
        <dbReference type="Proteomes" id="UP000830768"/>
    </source>
</evidence>
<organism evidence="1 2">
    <name type="scientific">Fusarium solani subsp. cucurbitae</name>
    <name type="common">Neocosmosporum cucurbitae</name>
    <dbReference type="NCBI Taxonomy" id="2747967"/>
    <lineage>
        <taxon>Eukaryota</taxon>
        <taxon>Fungi</taxon>
        <taxon>Dikarya</taxon>
        <taxon>Ascomycota</taxon>
        <taxon>Pezizomycotina</taxon>
        <taxon>Sordariomycetes</taxon>
        <taxon>Hypocreomycetidae</taxon>
        <taxon>Hypocreales</taxon>
        <taxon>Nectriaceae</taxon>
        <taxon>Fusarium</taxon>
        <taxon>Fusarium solani species complex</taxon>
    </lineage>
</organism>
<reference evidence="1" key="1">
    <citation type="submission" date="2021-11" db="EMBL/GenBank/DDBJ databases">
        <title>Fusarium solani-melongenae Genome sequencing and assembly.</title>
        <authorList>
            <person name="Xie S."/>
            <person name="Huang L."/>
            <person name="Zhang X."/>
        </authorList>
    </citation>
    <scope>NUCLEOTIDE SEQUENCE</scope>
    <source>
        <strain evidence="1">CRI 24-3</strain>
    </source>
</reference>
<keyword evidence="2" id="KW-1185">Reference proteome</keyword>
<protein>
    <submittedName>
        <fullName evidence="1">Uncharacterized protein</fullName>
    </submittedName>
</protein>